<organism evidence="2 3">
    <name type="scientific">Pseudohongiella nitratireducens</name>
    <dbReference type="NCBI Taxonomy" id="1768907"/>
    <lineage>
        <taxon>Bacteria</taxon>
        <taxon>Pseudomonadati</taxon>
        <taxon>Pseudomonadota</taxon>
        <taxon>Gammaproteobacteria</taxon>
        <taxon>Pseudomonadales</taxon>
        <taxon>Pseudohongiellaceae</taxon>
        <taxon>Pseudohongiella</taxon>
    </lineage>
</organism>
<dbReference type="Proteomes" id="UP000627715">
    <property type="component" value="Unassembled WGS sequence"/>
</dbReference>
<name>A0A916VKB4_9GAMM</name>
<keyword evidence="3" id="KW-1185">Reference proteome</keyword>
<feature type="transmembrane region" description="Helical" evidence="1">
    <location>
        <begin position="38"/>
        <end position="58"/>
    </location>
</feature>
<gene>
    <name evidence="2" type="ORF">GCM10011403_28530</name>
</gene>
<reference evidence="2" key="2">
    <citation type="submission" date="2020-09" db="EMBL/GenBank/DDBJ databases">
        <authorList>
            <person name="Sun Q."/>
            <person name="Zhou Y."/>
        </authorList>
    </citation>
    <scope>NUCLEOTIDE SEQUENCE</scope>
    <source>
        <strain evidence="2">CGMCC 1.15425</strain>
    </source>
</reference>
<dbReference type="EMBL" id="BMIY01000014">
    <property type="protein sequence ID" value="GFZ83256.1"/>
    <property type="molecule type" value="Genomic_DNA"/>
</dbReference>
<feature type="transmembrane region" description="Helical" evidence="1">
    <location>
        <begin position="12"/>
        <end position="32"/>
    </location>
</feature>
<proteinExistence type="predicted"/>
<protein>
    <submittedName>
        <fullName evidence="2">Uncharacterized protein</fullName>
    </submittedName>
</protein>
<evidence type="ECO:0000313" key="2">
    <source>
        <dbReference type="EMBL" id="GFZ83256.1"/>
    </source>
</evidence>
<keyword evidence="1" id="KW-1133">Transmembrane helix</keyword>
<evidence type="ECO:0000256" key="1">
    <source>
        <dbReference type="SAM" id="Phobius"/>
    </source>
</evidence>
<comment type="caution">
    <text evidence="2">The sequence shown here is derived from an EMBL/GenBank/DDBJ whole genome shotgun (WGS) entry which is preliminary data.</text>
</comment>
<feature type="transmembrane region" description="Helical" evidence="1">
    <location>
        <begin position="94"/>
        <end position="119"/>
    </location>
</feature>
<accession>A0A916VKB4</accession>
<reference evidence="2" key="1">
    <citation type="journal article" date="2014" name="Int. J. Syst. Evol. Microbiol.">
        <title>Complete genome sequence of Corynebacterium casei LMG S-19264T (=DSM 44701T), isolated from a smear-ripened cheese.</title>
        <authorList>
            <consortium name="US DOE Joint Genome Institute (JGI-PGF)"/>
            <person name="Walter F."/>
            <person name="Albersmeier A."/>
            <person name="Kalinowski J."/>
            <person name="Ruckert C."/>
        </authorList>
    </citation>
    <scope>NUCLEOTIDE SEQUENCE</scope>
    <source>
        <strain evidence="2">CGMCC 1.15425</strain>
    </source>
</reference>
<sequence>MVLVKLKRQFRTSTVIKALIILALLVIAPFAVPFTLEFIFVADLVGLEALIALCLLYCKPLFSTLRIKIQAFCEHLLATARLVSELYMFKPGVYLGHATFSSVVILLASSVMLASAVWLPVMFASSEYVSRLTFLI</sequence>
<dbReference type="AlphaFoldDB" id="A0A916VKB4"/>
<keyword evidence="1" id="KW-0472">Membrane</keyword>
<keyword evidence="1" id="KW-0812">Transmembrane</keyword>
<evidence type="ECO:0000313" key="3">
    <source>
        <dbReference type="Proteomes" id="UP000627715"/>
    </source>
</evidence>